<accession>A0A182Q338</accession>
<protein>
    <submittedName>
        <fullName evidence="2">Uncharacterized protein</fullName>
    </submittedName>
</protein>
<reference evidence="2" key="2">
    <citation type="submission" date="2020-05" db="UniProtKB">
        <authorList>
            <consortium name="EnsemblMetazoa"/>
        </authorList>
    </citation>
    <scope>IDENTIFICATION</scope>
    <source>
        <strain evidence="2">FAR1</strain>
    </source>
</reference>
<keyword evidence="1" id="KW-0472">Membrane</keyword>
<proteinExistence type="predicted"/>
<dbReference type="EnsemblMetazoa" id="AFAF002128-RA">
    <property type="protein sequence ID" value="AFAF002128-PA"/>
    <property type="gene ID" value="AFAF002128"/>
</dbReference>
<feature type="transmembrane region" description="Helical" evidence="1">
    <location>
        <begin position="12"/>
        <end position="32"/>
    </location>
</feature>
<sequence>MPPVGELSPLSFLGLQLVLDVVFAFFPIECIIRIVRFSIIIIIDIDFVSKCSGGGIEYQPNSAPVSSYLSMVAGRRSSFEVPVSVEELSPWLRTPGRKPLDHSTRFFQHLV</sequence>
<keyword evidence="1" id="KW-0812">Transmembrane</keyword>
<dbReference type="AlphaFoldDB" id="A0A182Q338"/>
<dbReference type="EMBL" id="AXCN02002265">
    <property type="status" value="NOT_ANNOTATED_CDS"/>
    <property type="molecule type" value="Genomic_DNA"/>
</dbReference>
<reference evidence="3" key="1">
    <citation type="submission" date="2014-01" db="EMBL/GenBank/DDBJ databases">
        <title>The Genome Sequence of Anopheles farauti FAR1 (V2).</title>
        <authorList>
            <consortium name="The Broad Institute Genomics Platform"/>
            <person name="Neafsey D.E."/>
            <person name="Besansky N."/>
            <person name="Howell P."/>
            <person name="Walton C."/>
            <person name="Young S.K."/>
            <person name="Zeng Q."/>
            <person name="Gargeya S."/>
            <person name="Fitzgerald M."/>
            <person name="Haas B."/>
            <person name="Abouelleil A."/>
            <person name="Allen A.W."/>
            <person name="Alvarado L."/>
            <person name="Arachchi H.M."/>
            <person name="Berlin A.M."/>
            <person name="Chapman S.B."/>
            <person name="Gainer-Dewar J."/>
            <person name="Goldberg J."/>
            <person name="Griggs A."/>
            <person name="Gujja S."/>
            <person name="Hansen M."/>
            <person name="Howarth C."/>
            <person name="Imamovic A."/>
            <person name="Ireland A."/>
            <person name="Larimer J."/>
            <person name="McCowan C."/>
            <person name="Murphy C."/>
            <person name="Pearson M."/>
            <person name="Poon T.W."/>
            <person name="Priest M."/>
            <person name="Roberts A."/>
            <person name="Saif S."/>
            <person name="Shea T."/>
            <person name="Sisk P."/>
            <person name="Sykes S."/>
            <person name="Wortman J."/>
            <person name="Nusbaum C."/>
            <person name="Birren B."/>
        </authorList>
    </citation>
    <scope>NUCLEOTIDE SEQUENCE [LARGE SCALE GENOMIC DNA]</scope>
    <source>
        <strain evidence="3">FAR1</strain>
    </source>
</reference>
<evidence type="ECO:0000256" key="1">
    <source>
        <dbReference type="SAM" id="Phobius"/>
    </source>
</evidence>
<dbReference type="Proteomes" id="UP000075886">
    <property type="component" value="Unassembled WGS sequence"/>
</dbReference>
<keyword evidence="3" id="KW-1185">Reference proteome</keyword>
<evidence type="ECO:0000313" key="2">
    <source>
        <dbReference type="EnsemblMetazoa" id="AFAF002128-PA"/>
    </source>
</evidence>
<evidence type="ECO:0000313" key="3">
    <source>
        <dbReference type="Proteomes" id="UP000075886"/>
    </source>
</evidence>
<name>A0A182Q338_9DIPT</name>
<keyword evidence="1" id="KW-1133">Transmembrane helix</keyword>
<dbReference type="VEuPathDB" id="VectorBase:AFAF002128"/>
<organism evidence="2 3">
    <name type="scientific">Anopheles farauti</name>
    <dbReference type="NCBI Taxonomy" id="69004"/>
    <lineage>
        <taxon>Eukaryota</taxon>
        <taxon>Metazoa</taxon>
        <taxon>Ecdysozoa</taxon>
        <taxon>Arthropoda</taxon>
        <taxon>Hexapoda</taxon>
        <taxon>Insecta</taxon>
        <taxon>Pterygota</taxon>
        <taxon>Neoptera</taxon>
        <taxon>Endopterygota</taxon>
        <taxon>Diptera</taxon>
        <taxon>Nematocera</taxon>
        <taxon>Culicoidea</taxon>
        <taxon>Culicidae</taxon>
        <taxon>Anophelinae</taxon>
        <taxon>Anopheles</taxon>
    </lineage>
</organism>